<dbReference type="SMART" id="SM00858">
    <property type="entry name" value="SAF"/>
    <property type="match status" value="1"/>
</dbReference>
<dbReference type="Proteomes" id="UP000009235">
    <property type="component" value="Chromosome"/>
</dbReference>
<gene>
    <name evidence="3" type="ordered locus">AS9A_3562</name>
</gene>
<dbReference type="STRING" id="443218.AS9A_3562"/>
<evidence type="ECO:0000259" key="2">
    <source>
        <dbReference type="SMART" id="SM00858"/>
    </source>
</evidence>
<dbReference type="HOGENOM" id="CLU_088190_2_0_11"/>
<evidence type="ECO:0000313" key="4">
    <source>
        <dbReference type="Proteomes" id="UP000009235"/>
    </source>
</evidence>
<proteinExistence type="predicted"/>
<dbReference type="KEGG" id="asd:AS9A_3562"/>
<name>F6ERC2_HOYSD</name>
<keyword evidence="4" id="KW-1185">Reference proteome</keyword>
<dbReference type="InterPro" id="IPR031571">
    <property type="entry name" value="RcpC_dom"/>
</dbReference>
<organism evidence="3 4">
    <name type="scientific">Hoyosella subflava (strain DSM 45089 / JCM 17490 / NBRC 109087 / DQS3-9A1)</name>
    <name type="common">Amycolicicoccus subflavus</name>
    <dbReference type="NCBI Taxonomy" id="443218"/>
    <lineage>
        <taxon>Bacteria</taxon>
        <taxon>Bacillati</taxon>
        <taxon>Actinomycetota</taxon>
        <taxon>Actinomycetes</taxon>
        <taxon>Mycobacteriales</taxon>
        <taxon>Hoyosellaceae</taxon>
        <taxon>Hoyosella</taxon>
    </lineage>
</organism>
<dbReference type="CDD" id="cd11614">
    <property type="entry name" value="SAF_CpaB_FlgA_like"/>
    <property type="match status" value="1"/>
</dbReference>
<evidence type="ECO:0000313" key="3">
    <source>
        <dbReference type="EMBL" id="AEF42000.1"/>
    </source>
</evidence>
<feature type="transmembrane region" description="Helical" evidence="1">
    <location>
        <begin position="38"/>
        <end position="56"/>
    </location>
</feature>
<dbReference type="OrthoDB" id="4808509at2"/>
<evidence type="ECO:0000256" key="1">
    <source>
        <dbReference type="SAM" id="Phobius"/>
    </source>
</evidence>
<keyword evidence="1" id="KW-1133">Transmembrane helix</keyword>
<dbReference type="eggNOG" id="COG3745">
    <property type="taxonomic scope" value="Bacteria"/>
</dbReference>
<protein>
    <recommendedName>
        <fullName evidence="2">SAF domain-containing protein</fullName>
    </recommendedName>
</protein>
<dbReference type="Gene3D" id="3.90.1210.10">
    <property type="entry name" value="Antifreeze-like/N-acetylneuraminic acid synthase C-terminal domain"/>
    <property type="match status" value="1"/>
</dbReference>
<dbReference type="InterPro" id="IPR013974">
    <property type="entry name" value="SAF"/>
</dbReference>
<sequence length="228" mass="23979">MITKDHSNATDDVGNEFAPHLRDRVTECAERIRRHSALLRRISAGLLVIAAFVAALTPGRDAGVEVVVVTRDLAAGSELTDDDIELTLVTSAQRPQSALVRADQAVGQRVATPVRAGEVLTDARVLTPPLIDEILGARQSRGVPVRLADSSVAGLLRAGDRVDVLSHLSGASLEPERTTSVVTEDAVVLFVTEESPGHDALVVLGLPPDEAVEVAGASLRGAVTVTLR</sequence>
<keyword evidence="1" id="KW-0472">Membrane</keyword>
<accession>F6ERC2</accession>
<reference evidence="3 4" key="1">
    <citation type="journal article" date="2011" name="J. Bacteriol.">
        <title>Complete genome sequence of Amycolicicoccus subflavus DQS3-9A1T, an actinomycete isolated from crude oil-polluted soil.</title>
        <authorList>
            <person name="Cai M."/>
            <person name="Chen W.M."/>
            <person name="Nie Y."/>
            <person name="Chi C.Q."/>
            <person name="Wang Y.N."/>
            <person name="Tang Y.Q."/>
            <person name="Li G.Y."/>
            <person name="Wu X.L."/>
        </authorList>
    </citation>
    <scope>NUCLEOTIDE SEQUENCE [LARGE SCALE GENOMIC DNA]</scope>
    <source>
        <strain evidence="4">DSM 45089 / DQS3-9A1</strain>
    </source>
</reference>
<dbReference type="Pfam" id="PF08666">
    <property type="entry name" value="SAF"/>
    <property type="match status" value="1"/>
</dbReference>
<dbReference type="EMBL" id="CP002786">
    <property type="protein sequence ID" value="AEF42000.1"/>
    <property type="molecule type" value="Genomic_DNA"/>
</dbReference>
<keyword evidence="1" id="KW-0812">Transmembrane</keyword>
<dbReference type="RefSeq" id="WP_013808349.1">
    <property type="nucleotide sequence ID" value="NC_015564.1"/>
</dbReference>
<dbReference type="AlphaFoldDB" id="F6ERC2"/>
<dbReference type="Pfam" id="PF16976">
    <property type="entry name" value="RcpC"/>
    <property type="match status" value="1"/>
</dbReference>
<feature type="domain" description="SAF" evidence="2">
    <location>
        <begin position="64"/>
        <end position="126"/>
    </location>
</feature>